<reference evidence="1 2" key="1">
    <citation type="submission" date="2020-04" db="EMBL/GenBank/DDBJ databases">
        <authorList>
            <person name="Yoon J."/>
        </authorList>
    </citation>
    <scope>NUCLEOTIDE SEQUENCE [LARGE SCALE GENOMIC DNA]</scope>
    <source>
        <strain evidence="1 2">KMU-115</strain>
    </source>
</reference>
<comment type="caution">
    <text evidence="1">The sequence shown here is derived from an EMBL/GenBank/DDBJ whole genome shotgun (WGS) entry which is preliminary data.</text>
</comment>
<dbReference type="RefSeq" id="WP_168621920.1">
    <property type="nucleotide sequence ID" value="NZ_JAAZQQ010000001.1"/>
</dbReference>
<dbReference type="EMBL" id="JAAZQQ010000001">
    <property type="protein sequence ID" value="NKX43559.1"/>
    <property type="molecule type" value="Genomic_DNA"/>
</dbReference>
<protein>
    <submittedName>
        <fullName evidence="1">Uncharacterized protein</fullName>
    </submittedName>
</protein>
<keyword evidence="2" id="KW-1185">Reference proteome</keyword>
<dbReference type="AlphaFoldDB" id="A0A7X6JXM6"/>
<evidence type="ECO:0000313" key="2">
    <source>
        <dbReference type="Proteomes" id="UP000526408"/>
    </source>
</evidence>
<gene>
    <name evidence="1" type="ORF">HCU73_03065</name>
</gene>
<sequence length="259" mass="27111">MLELPQPLPPGALCDRPDDLLAETLEVTGAHWWTGAGLTADHAGAVTGWAPRLGPVTAVPTAPNTGNARIAAAGDLAGLQCRDGLHCGLVAETVVQDARTVTLAVRYLPSWGEEARTVLTLNTGGAVKKGEDENYLFLSEAEGRITVKDDQGLVEATLPAPAGDQSRLVVVSLDGTRLAVALPGGAEAAATARAPVLSGAASLFFGCRNQRPKLLKTLGGALIADVWLWPGRALLLSDAEADRAPILALRRYRVWTEFA</sequence>
<accession>A0A7X6JXM6</accession>
<name>A0A7X6JXM6_9RHOB</name>
<organism evidence="1 2">
    <name type="scientific">Roseicyclus persicicus</name>
    <dbReference type="NCBI Taxonomy" id="2650661"/>
    <lineage>
        <taxon>Bacteria</taxon>
        <taxon>Pseudomonadati</taxon>
        <taxon>Pseudomonadota</taxon>
        <taxon>Alphaproteobacteria</taxon>
        <taxon>Rhodobacterales</taxon>
        <taxon>Roseobacteraceae</taxon>
        <taxon>Roseicyclus</taxon>
    </lineage>
</organism>
<evidence type="ECO:0000313" key="1">
    <source>
        <dbReference type="EMBL" id="NKX43559.1"/>
    </source>
</evidence>
<dbReference type="Proteomes" id="UP000526408">
    <property type="component" value="Unassembled WGS sequence"/>
</dbReference>
<proteinExistence type="predicted"/>